<dbReference type="Gramene" id="PUZ39403">
    <property type="protein sequence ID" value="PUZ39403"/>
    <property type="gene ID" value="GQ55_9G305200"/>
</dbReference>
<dbReference type="Pfam" id="PF09425">
    <property type="entry name" value="Jas_motif"/>
    <property type="match status" value="1"/>
</dbReference>
<evidence type="ECO:0000256" key="5">
    <source>
        <dbReference type="SAM" id="MobiDB-lite"/>
    </source>
</evidence>
<accession>A0A2T7C843</accession>
<dbReference type="GO" id="GO:0005634">
    <property type="term" value="C:nucleus"/>
    <property type="evidence" value="ECO:0007669"/>
    <property type="project" value="UniProtKB-SubCell"/>
</dbReference>
<protein>
    <recommendedName>
        <fullName evidence="4">Protein TIFY</fullName>
    </recommendedName>
    <alternativeName>
        <fullName evidence="4">Jasmonate ZIM domain-containing protein</fullName>
    </alternativeName>
</protein>
<dbReference type="InterPro" id="IPR040390">
    <property type="entry name" value="TIFY/JAZ"/>
</dbReference>
<evidence type="ECO:0000256" key="4">
    <source>
        <dbReference type="RuleBase" id="RU369065"/>
    </source>
</evidence>
<feature type="domain" description="Tify" evidence="6">
    <location>
        <begin position="68"/>
        <end position="103"/>
    </location>
</feature>
<comment type="domain">
    <text evidence="4">The jas domain is required for interaction with COI1.</text>
</comment>
<dbReference type="InterPro" id="IPR018467">
    <property type="entry name" value="CCT_CS"/>
</dbReference>
<evidence type="ECO:0000313" key="7">
    <source>
        <dbReference type="EMBL" id="PUZ39403.1"/>
    </source>
</evidence>
<comment type="similarity">
    <text evidence="1 4">Belongs to the TIFY/JAZ family.</text>
</comment>
<dbReference type="GO" id="GO:0031347">
    <property type="term" value="P:regulation of defense response"/>
    <property type="evidence" value="ECO:0007669"/>
    <property type="project" value="UniProtKB-UniRule"/>
</dbReference>
<comment type="subcellular location">
    <subcellularLocation>
        <location evidence="4">Nucleus</location>
    </subcellularLocation>
</comment>
<dbReference type="EMBL" id="CM009757">
    <property type="protein sequence ID" value="PUZ39403.1"/>
    <property type="molecule type" value="Genomic_DNA"/>
</dbReference>
<keyword evidence="4" id="KW-0539">Nucleus</keyword>
<keyword evidence="8" id="KW-1185">Reference proteome</keyword>
<dbReference type="Proteomes" id="UP000244336">
    <property type="component" value="Chromosome 9"/>
</dbReference>
<evidence type="ECO:0000313" key="8">
    <source>
        <dbReference type="Proteomes" id="UP000244336"/>
    </source>
</evidence>
<dbReference type="GO" id="GO:2000022">
    <property type="term" value="P:regulation of jasmonic acid mediated signaling pathway"/>
    <property type="evidence" value="ECO:0007669"/>
    <property type="project" value="UniProtKB-UniRule"/>
</dbReference>
<dbReference type="STRING" id="1504633.A0A2T7C843"/>
<dbReference type="InterPro" id="IPR010399">
    <property type="entry name" value="Tify_dom"/>
</dbReference>
<name>A0A2T7C843_9POAL</name>
<reference evidence="7 8" key="1">
    <citation type="submission" date="2018-04" db="EMBL/GenBank/DDBJ databases">
        <title>WGS assembly of Panicum hallii var. hallii HAL2.</title>
        <authorList>
            <person name="Lovell J."/>
            <person name="Jenkins J."/>
            <person name="Lowry D."/>
            <person name="Mamidi S."/>
            <person name="Sreedasyam A."/>
            <person name="Weng X."/>
            <person name="Barry K."/>
            <person name="Bonette J."/>
            <person name="Campitelli B."/>
            <person name="Daum C."/>
            <person name="Gordon S."/>
            <person name="Gould B."/>
            <person name="Lipzen A."/>
            <person name="MacQueen A."/>
            <person name="Palacio-Mejia J."/>
            <person name="Plott C."/>
            <person name="Shakirov E."/>
            <person name="Shu S."/>
            <person name="Yoshinaga Y."/>
            <person name="Zane M."/>
            <person name="Rokhsar D."/>
            <person name="Grimwood J."/>
            <person name="Schmutz J."/>
            <person name="Juenger T."/>
        </authorList>
    </citation>
    <scope>NUCLEOTIDE SEQUENCE [LARGE SCALE GENOMIC DNA]</scope>
    <source>
        <strain evidence="8">cv. HAL2</strain>
    </source>
</reference>
<proteinExistence type="inferred from homology"/>
<evidence type="ECO:0000256" key="1">
    <source>
        <dbReference type="ARBA" id="ARBA00008614"/>
    </source>
</evidence>
<gene>
    <name evidence="7" type="ORF">GQ55_9G305200</name>
</gene>
<dbReference type="AlphaFoldDB" id="A0A2T7C843"/>
<sequence>MAPAAPASGGTGSAWPAATSRFAAACGALSHYVKAAEAERAQAAPAVPVRRPLPLMPGADVDARDPAAEAAPAQMTIVYGDQVLVLDGVPAEKAAGLLRLATAAARGGPAAADLPVARKASLQRFMEKRRGRAAARGAPYRRPDACPAPDDQQYLKLAL</sequence>
<dbReference type="PROSITE" id="PS51320">
    <property type="entry name" value="TIFY"/>
    <property type="match status" value="1"/>
</dbReference>
<keyword evidence="2 4" id="KW-1184">Jasmonic acid signaling pathway</keyword>
<evidence type="ECO:0000259" key="6">
    <source>
        <dbReference type="PROSITE" id="PS51320"/>
    </source>
</evidence>
<organism evidence="7 8">
    <name type="scientific">Panicum hallii var. hallii</name>
    <dbReference type="NCBI Taxonomy" id="1504633"/>
    <lineage>
        <taxon>Eukaryota</taxon>
        <taxon>Viridiplantae</taxon>
        <taxon>Streptophyta</taxon>
        <taxon>Embryophyta</taxon>
        <taxon>Tracheophyta</taxon>
        <taxon>Spermatophyta</taxon>
        <taxon>Magnoliopsida</taxon>
        <taxon>Liliopsida</taxon>
        <taxon>Poales</taxon>
        <taxon>Poaceae</taxon>
        <taxon>PACMAD clade</taxon>
        <taxon>Panicoideae</taxon>
        <taxon>Panicodae</taxon>
        <taxon>Paniceae</taxon>
        <taxon>Panicinae</taxon>
        <taxon>Panicum</taxon>
        <taxon>Panicum sect. Panicum</taxon>
    </lineage>
</organism>
<comment type="function">
    <text evidence="4">Repressor of jasmonate responses.</text>
</comment>
<evidence type="ECO:0000256" key="2">
    <source>
        <dbReference type="ARBA" id="ARBA00022819"/>
    </source>
</evidence>
<dbReference type="Pfam" id="PF06200">
    <property type="entry name" value="tify"/>
    <property type="match status" value="1"/>
</dbReference>
<keyword evidence="3" id="KW-0832">Ubl conjugation</keyword>
<dbReference type="PANTHER" id="PTHR33077">
    <property type="entry name" value="PROTEIN TIFY 4A-RELATED-RELATED"/>
    <property type="match status" value="1"/>
</dbReference>
<feature type="region of interest" description="Disordered" evidence="5">
    <location>
        <begin position="128"/>
        <end position="152"/>
    </location>
</feature>
<dbReference type="PANTHER" id="PTHR33077:SF140">
    <property type="entry name" value="PROTEIN TIFY 10B"/>
    <property type="match status" value="1"/>
</dbReference>
<evidence type="ECO:0000256" key="3">
    <source>
        <dbReference type="ARBA" id="ARBA00022843"/>
    </source>
</evidence>
<dbReference type="GO" id="GO:0009611">
    <property type="term" value="P:response to wounding"/>
    <property type="evidence" value="ECO:0007669"/>
    <property type="project" value="UniProtKB-UniRule"/>
</dbReference>
<dbReference type="SMART" id="SM00979">
    <property type="entry name" value="TIFY"/>
    <property type="match status" value="1"/>
</dbReference>